<feature type="transmembrane region" description="Helical" evidence="1">
    <location>
        <begin position="233"/>
        <end position="250"/>
    </location>
</feature>
<protein>
    <submittedName>
        <fullName evidence="3">Putative acyltransferase</fullName>
    </submittedName>
</protein>
<feature type="domain" description="Acyltransferase 3" evidence="2">
    <location>
        <begin position="5"/>
        <end position="318"/>
    </location>
</feature>
<sequence length="336" mass="39659">MFGTLRTLLAINVVLLHIFSIPTLGNYSVSFFFLLSGFLMTLIIHETYGYSFIGFRVFWLNRILRLYPIYLSILFITIVLVFIFPEIVLRHSSIKIPDTIIEWFANLTMIFPNVVPHRFNPRLVPTAWALTNELLFYLLISFGISKTLKRTLIWLVLSIAYYIGTYIFYDIATYRYSAVFASSLPFAMGAVLYWIVKFNPIKKVPLASILLVYLIFILNAHFKYTYTDLLKEISIYINMLVAFILIYLLYHIKISNKWKKWDQYIGMYSYPIYLSHYLVAILYVAFINFGVHKNNFKMHYVALPFYGLFLFIFCFLIVRYIDINVNKLKTKVKKTL</sequence>
<feature type="transmembrane region" description="Helical" evidence="1">
    <location>
        <begin position="7"/>
        <end position="25"/>
    </location>
</feature>
<dbReference type="STRING" id="746697.Aeqsu_2236"/>
<feature type="transmembrane region" description="Helical" evidence="1">
    <location>
        <begin position="303"/>
        <end position="321"/>
    </location>
</feature>
<keyword evidence="3" id="KW-0808">Transferase</keyword>
<dbReference type="RefSeq" id="WP_014782949.1">
    <property type="nucleotide sequence ID" value="NC_018013.1"/>
</dbReference>
<dbReference type="GO" id="GO:0000271">
    <property type="term" value="P:polysaccharide biosynthetic process"/>
    <property type="evidence" value="ECO:0007669"/>
    <property type="project" value="TreeGrafter"/>
</dbReference>
<dbReference type="OrthoDB" id="290051at2"/>
<feature type="transmembrane region" description="Helical" evidence="1">
    <location>
        <begin position="31"/>
        <end position="55"/>
    </location>
</feature>
<dbReference type="KEGG" id="asl:Aeqsu_2236"/>
<reference evidence="3 4" key="1">
    <citation type="submission" date="2012-06" db="EMBL/GenBank/DDBJ databases">
        <title>The complete genome of Aequorivita sublithincola DSM 14238.</title>
        <authorList>
            <consortium name="US DOE Joint Genome Institute (JGI-PGF)"/>
            <person name="Lucas S."/>
            <person name="Copeland A."/>
            <person name="Lapidus A."/>
            <person name="Goodwin L."/>
            <person name="Pitluck S."/>
            <person name="Peters L."/>
            <person name="Munk A.C.C."/>
            <person name="Kyrpides N."/>
            <person name="Mavromatis K."/>
            <person name="Pagani I."/>
            <person name="Ivanova N."/>
            <person name="Ovchinnikova G."/>
            <person name="Zeytun A."/>
            <person name="Detter J.C."/>
            <person name="Han C."/>
            <person name="Land M."/>
            <person name="Hauser L."/>
            <person name="Markowitz V."/>
            <person name="Cheng J.-F."/>
            <person name="Hugenholtz P."/>
            <person name="Woyke T."/>
            <person name="Wu D."/>
            <person name="Tindall B."/>
            <person name="Faehnrich R."/>
            <person name="Brambilla E."/>
            <person name="Klenk H.-P."/>
            <person name="Eisen J.A."/>
        </authorList>
    </citation>
    <scope>NUCLEOTIDE SEQUENCE [LARGE SCALE GENOMIC DNA]</scope>
    <source>
        <strain evidence="4">DSM 14238 / LMG 21431 / ACAM 643 / 9-3</strain>
    </source>
</reference>
<organism evidence="3 4">
    <name type="scientific">Aequorivita sublithincola (strain DSM 14238 / LMG 21431 / ACAM 643 / 9-3)</name>
    <dbReference type="NCBI Taxonomy" id="746697"/>
    <lineage>
        <taxon>Bacteria</taxon>
        <taxon>Pseudomonadati</taxon>
        <taxon>Bacteroidota</taxon>
        <taxon>Flavobacteriia</taxon>
        <taxon>Flavobacteriales</taxon>
        <taxon>Flavobacteriaceae</taxon>
        <taxon>Aequorivita</taxon>
    </lineage>
</organism>
<evidence type="ECO:0000313" key="3">
    <source>
        <dbReference type="EMBL" id="AFL81696.1"/>
    </source>
</evidence>
<keyword evidence="4" id="KW-1185">Reference proteome</keyword>
<evidence type="ECO:0000259" key="2">
    <source>
        <dbReference type="Pfam" id="PF01757"/>
    </source>
</evidence>
<name>I3YXH8_AEQSU</name>
<dbReference type="GO" id="GO:0016020">
    <property type="term" value="C:membrane"/>
    <property type="evidence" value="ECO:0007669"/>
    <property type="project" value="TreeGrafter"/>
</dbReference>
<evidence type="ECO:0000256" key="1">
    <source>
        <dbReference type="SAM" id="Phobius"/>
    </source>
</evidence>
<evidence type="ECO:0000313" key="4">
    <source>
        <dbReference type="Proteomes" id="UP000006049"/>
    </source>
</evidence>
<feature type="transmembrane region" description="Helical" evidence="1">
    <location>
        <begin position="67"/>
        <end position="85"/>
    </location>
</feature>
<keyword evidence="1" id="KW-0472">Membrane</keyword>
<dbReference type="Proteomes" id="UP000006049">
    <property type="component" value="Chromosome"/>
</dbReference>
<feature type="transmembrane region" description="Helical" evidence="1">
    <location>
        <begin position="203"/>
        <end position="221"/>
    </location>
</feature>
<proteinExistence type="predicted"/>
<dbReference type="eggNOG" id="COG1835">
    <property type="taxonomic scope" value="Bacteria"/>
</dbReference>
<dbReference type="Pfam" id="PF01757">
    <property type="entry name" value="Acyl_transf_3"/>
    <property type="match status" value="1"/>
</dbReference>
<feature type="transmembrane region" description="Helical" evidence="1">
    <location>
        <begin position="270"/>
        <end position="291"/>
    </location>
</feature>
<feature type="transmembrane region" description="Helical" evidence="1">
    <location>
        <begin position="151"/>
        <end position="169"/>
    </location>
</feature>
<keyword evidence="1" id="KW-0812">Transmembrane</keyword>
<gene>
    <name evidence="3" type="ordered locus">Aeqsu_2236</name>
</gene>
<dbReference type="InterPro" id="IPR002656">
    <property type="entry name" value="Acyl_transf_3_dom"/>
</dbReference>
<dbReference type="AlphaFoldDB" id="I3YXH8"/>
<dbReference type="InterPro" id="IPR050879">
    <property type="entry name" value="Acyltransferase_3"/>
</dbReference>
<dbReference type="PANTHER" id="PTHR23028:SF53">
    <property type="entry name" value="ACYL_TRANSF_3 DOMAIN-CONTAINING PROTEIN"/>
    <property type="match status" value="1"/>
</dbReference>
<dbReference type="GO" id="GO:0016747">
    <property type="term" value="F:acyltransferase activity, transferring groups other than amino-acyl groups"/>
    <property type="evidence" value="ECO:0007669"/>
    <property type="project" value="InterPro"/>
</dbReference>
<dbReference type="HOGENOM" id="CLU_787234_0_0_10"/>
<accession>I3YXH8</accession>
<dbReference type="PANTHER" id="PTHR23028">
    <property type="entry name" value="ACETYLTRANSFERASE"/>
    <property type="match status" value="1"/>
</dbReference>
<keyword evidence="3" id="KW-0012">Acyltransferase</keyword>
<feature type="transmembrane region" description="Helical" evidence="1">
    <location>
        <begin position="126"/>
        <end position="144"/>
    </location>
</feature>
<feature type="transmembrane region" description="Helical" evidence="1">
    <location>
        <begin position="175"/>
        <end position="196"/>
    </location>
</feature>
<dbReference type="EMBL" id="CP003280">
    <property type="protein sequence ID" value="AFL81696.1"/>
    <property type="molecule type" value="Genomic_DNA"/>
</dbReference>
<keyword evidence="1" id="KW-1133">Transmembrane helix</keyword>